<proteinExistence type="predicted"/>
<sequence length="162" mass="18342">MAPLSTVKVTKEKLNIALSWFDELGSSLGMEECDRVLDSQVLEPLAGDHTQDTADAVVEGLETAVRYYDLIHSQECCFELVHQLLEKSPTSFSEESLRKLVLLIKGHEICRTSLMVVLKTFLPESMTSEQQELLIQNGILHHYLKSQILLKRVVEIVNETNM</sequence>
<name>A0A9N8DES0_9STRA</name>
<comment type="caution">
    <text evidence="1">The sequence shown here is derived from an EMBL/GenBank/DDBJ whole genome shotgun (WGS) entry which is preliminary data.</text>
</comment>
<evidence type="ECO:0000313" key="1">
    <source>
        <dbReference type="EMBL" id="CAB9501339.1"/>
    </source>
</evidence>
<dbReference type="Proteomes" id="UP001153069">
    <property type="component" value="Unassembled WGS sequence"/>
</dbReference>
<evidence type="ECO:0000313" key="2">
    <source>
        <dbReference type="Proteomes" id="UP001153069"/>
    </source>
</evidence>
<keyword evidence="2" id="KW-1185">Reference proteome</keyword>
<gene>
    <name evidence="1" type="ORF">SEMRO_106_G236591.1</name>
</gene>
<reference evidence="1" key="1">
    <citation type="submission" date="2020-06" db="EMBL/GenBank/DDBJ databases">
        <authorList>
            <consortium name="Plant Systems Biology data submission"/>
        </authorList>
    </citation>
    <scope>NUCLEOTIDE SEQUENCE</scope>
    <source>
        <strain evidence="1">D6</strain>
    </source>
</reference>
<dbReference type="EMBL" id="CAICTM010000105">
    <property type="protein sequence ID" value="CAB9501339.1"/>
    <property type="molecule type" value="Genomic_DNA"/>
</dbReference>
<organism evidence="1 2">
    <name type="scientific">Seminavis robusta</name>
    <dbReference type="NCBI Taxonomy" id="568900"/>
    <lineage>
        <taxon>Eukaryota</taxon>
        <taxon>Sar</taxon>
        <taxon>Stramenopiles</taxon>
        <taxon>Ochrophyta</taxon>
        <taxon>Bacillariophyta</taxon>
        <taxon>Bacillariophyceae</taxon>
        <taxon>Bacillariophycidae</taxon>
        <taxon>Naviculales</taxon>
        <taxon>Naviculaceae</taxon>
        <taxon>Seminavis</taxon>
    </lineage>
</organism>
<protein>
    <submittedName>
        <fullName evidence="1">Uncharacterized protein</fullName>
    </submittedName>
</protein>
<accession>A0A9N8DES0</accession>
<dbReference type="AlphaFoldDB" id="A0A9N8DES0"/>